<dbReference type="KEGG" id="csr:Cspa_c45730"/>
<keyword evidence="8" id="KW-0966">Cell projection</keyword>
<comment type="similarity">
    <text evidence="1 5">Belongs to the FliD family.</text>
</comment>
<sequence length="513" mass="54911">MTVRMTGITGLLDTDALVSASMQPYKTKYTTQQQKEQLLEWKQEAYRDIMKDANALYTKYLTSDGSSSLLMSSTYNASKFTSTQDGTVSVTGAAGAAIENYSVDVAQLAAKASTTLKATDISSSATLDLVFGGKSIDTINTSGKSQSQITSELNAALKAKGISATAKTSDFSGGIVIESSDMGSDISFTATLKDSGGTELNTATKTATGKNLYATIKKADGTTYTISDSQHKSNSNNVTLDGVTFNFKDTTGASTTPDASGNFTGGTSVKITGSKDVSGVKDKIKSFITDYNALLGKINTKLYEKYDKAYQPLTDDQKKDMSETQITKWETKAKTGLLHNDSYLDELAQSMKDAMSGITGDKMVSSSGLTLEKIGIKPVEDYSSQNGLYEIDDAALTTALENNMDAVQELFSKNTGTVSSSGLGKQLGDVMWNQVKKTDSTFDSLAGTENGKNALTNDLSKQITDMKKKIAEMKTDLDDRENTLYTKYAKMESALSKLQSQQSSLSSYFSSGS</sequence>
<evidence type="ECO:0000256" key="4">
    <source>
        <dbReference type="ARBA" id="ARBA00023143"/>
    </source>
</evidence>
<reference evidence="8 9" key="1">
    <citation type="submission" date="2013-02" db="EMBL/GenBank/DDBJ databases">
        <title>Genome sequence of Clostridium saccharoperbutylacetonicum N1-4(HMT).</title>
        <authorList>
            <person name="Poehlein A."/>
            <person name="Daniel R."/>
        </authorList>
    </citation>
    <scope>NUCLEOTIDE SEQUENCE [LARGE SCALE GENOMIC DNA]</scope>
    <source>
        <strain evidence="9">N1-4(HMT)</strain>
    </source>
</reference>
<dbReference type="AlphaFoldDB" id="M1MUH2"/>
<accession>M1MUH2</accession>
<comment type="subunit">
    <text evidence="2 5">Homopentamer.</text>
</comment>
<evidence type="ECO:0000313" key="8">
    <source>
        <dbReference type="EMBL" id="AGF58326.1"/>
    </source>
</evidence>
<dbReference type="PANTHER" id="PTHR30288">
    <property type="entry name" value="FLAGELLAR CAP/ASSEMBLY PROTEIN FLID"/>
    <property type="match status" value="1"/>
</dbReference>
<evidence type="ECO:0000259" key="6">
    <source>
        <dbReference type="Pfam" id="PF02465"/>
    </source>
</evidence>
<feature type="domain" description="Flagellar hook-associated protein 2 C-terminal" evidence="7">
    <location>
        <begin position="225"/>
        <end position="500"/>
    </location>
</feature>
<dbReference type="GO" id="GO:0009424">
    <property type="term" value="C:bacterial-type flagellum hook"/>
    <property type="evidence" value="ECO:0007669"/>
    <property type="project" value="UniProtKB-UniRule"/>
</dbReference>
<name>M1MUH2_9CLOT</name>
<dbReference type="GO" id="GO:0071973">
    <property type="term" value="P:bacterial-type flagellum-dependent cell motility"/>
    <property type="evidence" value="ECO:0007669"/>
    <property type="project" value="TreeGrafter"/>
</dbReference>
<evidence type="ECO:0000256" key="2">
    <source>
        <dbReference type="ARBA" id="ARBA00011255"/>
    </source>
</evidence>
<dbReference type="InterPro" id="IPR040026">
    <property type="entry name" value="FliD"/>
</dbReference>
<keyword evidence="3 5" id="KW-0175">Coiled coil</keyword>
<dbReference type="Pfam" id="PF07195">
    <property type="entry name" value="FliD_C"/>
    <property type="match status" value="1"/>
</dbReference>
<dbReference type="PATRIC" id="fig|931276.5.peg.4609"/>
<dbReference type="STRING" id="36745.CLSAP_43440"/>
<dbReference type="eggNOG" id="COG1345">
    <property type="taxonomic scope" value="Bacteria"/>
</dbReference>
<dbReference type="GO" id="GO:0007155">
    <property type="term" value="P:cell adhesion"/>
    <property type="evidence" value="ECO:0007669"/>
    <property type="project" value="InterPro"/>
</dbReference>
<dbReference type="PANTHER" id="PTHR30288:SF0">
    <property type="entry name" value="FLAGELLAR HOOK-ASSOCIATED PROTEIN 2"/>
    <property type="match status" value="1"/>
</dbReference>
<keyword evidence="4 5" id="KW-0975">Bacterial flagellum</keyword>
<dbReference type="GO" id="GO:0009421">
    <property type="term" value="C:bacterial-type flagellum filament cap"/>
    <property type="evidence" value="ECO:0007669"/>
    <property type="project" value="InterPro"/>
</dbReference>
<feature type="domain" description="Flagellar hook-associated protein 2 N-terminal" evidence="6">
    <location>
        <begin position="12"/>
        <end position="111"/>
    </location>
</feature>
<dbReference type="OrthoDB" id="9776025at2"/>
<organism evidence="8 9">
    <name type="scientific">Clostridium saccharoperbutylacetonicum N1-4(HMT)</name>
    <dbReference type="NCBI Taxonomy" id="931276"/>
    <lineage>
        <taxon>Bacteria</taxon>
        <taxon>Bacillati</taxon>
        <taxon>Bacillota</taxon>
        <taxon>Clostridia</taxon>
        <taxon>Eubacteriales</taxon>
        <taxon>Clostridiaceae</taxon>
        <taxon>Clostridium</taxon>
    </lineage>
</organism>
<dbReference type="HOGENOM" id="CLU_015182_0_1_9"/>
<gene>
    <name evidence="8" type="primary">fliD</name>
    <name evidence="8" type="ORF">Cspa_c45730</name>
</gene>
<dbReference type="Pfam" id="PF02465">
    <property type="entry name" value="FliD_N"/>
    <property type="match status" value="1"/>
</dbReference>
<dbReference type="GO" id="GO:0005576">
    <property type="term" value="C:extracellular region"/>
    <property type="evidence" value="ECO:0007669"/>
    <property type="project" value="UniProtKB-SubCell"/>
</dbReference>
<dbReference type="Proteomes" id="UP000011728">
    <property type="component" value="Chromosome"/>
</dbReference>
<protein>
    <recommendedName>
        <fullName evidence="5">Flagellar hook-associated protein 2</fullName>
        <shortName evidence="5">HAP2</shortName>
    </recommendedName>
    <alternativeName>
        <fullName evidence="5">Flagellar cap protein</fullName>
    </alternativeName>
</protein>
<keyword evidence="9" id="KW-1185">Reference proteome</keyword>
<keyword evidence="5" id="KW-0964">Secreted</keyword>
<comment type="function">
    <text evidence="5">Required for morphogenesis and for the elongation of the flagellar filament by facilitating polymerization of the flagellin monomers at the tip of growing filament. Forms a capping structure, which prevents flagellin subunits (transported through the central channel of the flagellum) from leaking out without polymerization at the distal end.</text>
</comment>
<evidence type="ECO:0000313" key="9">
    <source>
        <dbReference type="Proteomes" id="UP000011728"/>
    </source>
</evidence>
<evidence type="ECO:0000256" key="1">
    <source>
        <dbReference type="ARBA" id="ARBA00009764"/>
    </source>
</evidence>
<evidence type="ECO:0000259" key="7">
    <source>
        <dbReference type="Pfam" id="PF07195"/>
    </source>
</evidence>
<comment type="subcellular location">
    <subcellularLocation>
        <location evidence="5">Secreted</location>
    </subcellularLocation>
    <subcellularLocation>
        <location evidence="5">Bacterial flagellum</location>
    </subcellularLocation>
</comment>
<keyword evidence="8" id="KW-0282">Flagellum</keyword>
<dbReference type="InterPro" id="IPR003481">
    <property type="entry name" value="FliD_N"/>
</dbReference>
<keyword evidence="8" id="KW-0969">Cilium</keyword>
<dbReference type="EMBL" id="CP004121">
    <property type="protein sequence ID" value="AGF58326.1"/>
    <property type="molecule type" value="Genomic_DNA"/>
</dbReference>
<dbReference type="InterPro" id="IPR010809">
    <property type="entry name" value="FliD_C"/>
</dbReference>
<evidence type="ECO:0000256" key="5">
    <source>
        <dbReference type="RuleBase" id="RU362066"/>
    </source>
</evidence>
<feature type="coiled-coil region" evidence="5">
    <location>
        <begin position="456"/>
        <end position="483"/>
    </location>
</feature>
<proteinExistence type="inferred from homology"/>
<evidence type="ECO:0000256" key="3">
    <source>
        <dbReference type="ARBA" id="ARBA00023054"/>
    </source>
</evidence>